<keyword evidence="3" id="KW-1185">Reference proteome</keyword>
<reference evidence="2 3" key="1">
    <citation type="submission" date="2019-06" db="EMBL/GenBank/DDBJ databases">
        <title>Sequencing the genomes of 1000 actinobacteria strains.</title>
        <authorList>
            <person name="Klenk H.-P."/>
        </authorList>
    </citation>
    <scope>NUCLEOTIDE SEQUENCE [LARGE SCALE GENOMIC DNA]</scope>
    <source>
        <strain evidence="2 3">DSM 19560</strain>
    </source>
</reference>
<protein>
    <submittedName>
        <fullName evidence="2">Uncharacterized protein</fullName>
    </submittedName>
</protein>
<evidence type="ECO:0000256" key="1">
    <source>
        <dbReference type="SAM" id="MobiDB-lite"/>
    </source>
</evidence>
<gene>
    <name evidence="2" type="ORF">BKA23_2735</name>
</gene>
<dbReference type="OrthoDB" id="4850920at2"/>
<dbReference type="InterPro" id="IPR046000">
    <property type="entry name" value="DUF5956"/>
</dbReference>
<proteinExistence type="predicted"/>
<dbReference type="RefSeq" id="WP_145229291.1">
    <property type="nucleotide sequence ID" value="NZ_VIVQ01000002.1"/>
</dbReference>
<dbReference type="AlphaFoldDB" id="A0A561E436"/>
<accession>A0A561E436</accession>
<sequence length="462" mass="51945">MGDPWGRDQPAADVEIGELPERLVRLAQVQATGVPLTRVDPYAQGFPQPEELPEVRALMRDGWRPLSSAPLYCLLPAAWPPEHRTWVPDRLPTVWISGTTGEYEGRIFVAPDDRLGDDGPEESAKAAAHDAGLPGPPRGRIWLVRSPWPRIPVEVIYSIVWCVVDQANPEDQIGEFYRAATEVLRWNEERALRECPPDIRALLDAWTASGRTGEDTSTVVELLLTPTTLSDAQNRTGLDEATLLAWLTALHGMYDDATLEAIRRWNDLGLPGNPPPEPRRFMRRNFDELKAFVDGGFDLYAADRLEYAGVEKALLWREAGFDEADTYELLRSDPDLTPEEARAFDTLEVDADLDAGRRRRRRSEWIYYGFSAAEAGAWAGAALSPYQARLWRAHGWQPGDVPRGRRFPPQFVEEGGYVAGFVDPRTGERMNSSWDEIADPPGTRGRNARRRRGDPDPWINSD</sequence>
<dbReference type="Pfam" id="PF19381">
    <property type="entry name" value="DUF5956"/>
    <property type="match status" value="1"/>
</dbReference>
<name>A0A561E436_9MICO</name>
<organism evidence="2 3">
    <name type="scientific">Rudaeicoccus suwonensis</name>
    <dbReference type="NCBI Taxonomy" id="657409"/>
    <lineage>
        <taxon>Bacteria</taxon>
        <taxon>Bacillati</taxon>
        <taxon>Actinomycetota</taxon>
        <taxon>Actinomycetes</taxon>
        <taxon>Micrococcales</taxon>
        <taxon>Dermacoccaceae</taxon>
        <taxon>Rudaeicoccus</taxon>
    </lineage>
</organism>
<comment type="caution">
    <text evidence="2">The sequence shown here is derived from an EMBL/GenBank/DDBJ whole genome shotgun (WGS) entry which is preliminary data.</text>
</comment>
<feature type="region of interest" description="Disordered" evidence="1">
    <location>
        <begin position="422"/>
        <end position="462"/>
    </location>
</feature>
<evidence type="ECO:0000313" key="2">
    <source>
        <dbReference type="EMBL" id="TWE10375.1"/>
    </source>
</evidence>
<evidence type="ECO:0000313" key="3">
    <source>
        <dbReference type="Proteomes" id="UP000318297"/>
    </source>
</evidence>
<dbReference type="EMBL" id="VIVQ01000002">
    <property type="protein sequence ID" value="TWE10375.1"/>
    <property type="molecule type" value="Genomic_DNA"/>
</dbReference>
<dbReference type="Proteomes" id="UP000318297">
    <property type="component" value="Unassembled WGS sequence"/>
</dbReference>